<evidence type="ECO:0000259" key="6">
    <source>
        <dbReference type="Pfam" id="PF04932"/>
    </source>
</evidence>
<evidence type="ECO:0000256" key="3">
    <source>
        <dbReference type="ARBA" id="ARBA00022989"/>
    </source>
</evidence>
<feature type="transmembrane region" description="Helical" evidence="5">
    <location>
        <begin position="110"/>
        <end position="128"/>
    </location>
</feature>
<protein>
    <submittedName>
        <fullName evidence="7">O-antigen ligase family protein</fullName>
    </submittedName>
</protein>
<proteinExistence type="predicted"/>
<dbReference type="PANTHER" id="PTHR37422">
    <property type="entry name" value="TEICHURONIC ACID BIOSYNTHESIS PROTEIN TUAE"/>
    <property type="match status" value="1"/>
</dbReference>
<dbReference type="Proteomes" id="UP001141950">
    <property type="component" value="Unassembled WGS sequence"/>
</dbReference>
<comment type="subcellular location">
    <subcellularLocation>
        <location evidence="1">Membrane</location>
        <topology evidence="1">Multi-pass membrane protein</topology>
    </subcellularLocation>
</comment>
<dbReference type="PANTHER" id="PTHR37422:SF13">
    <property type="entry name" value="LIPOPOLYSACCHARIDE BIOSYNTHESIS PROTEIN PA4999-RELATED"/>
    <property type="match status" value="1"/>
</dbReference>
<feature type="transmembrane region" description="Helical" evidence="5">
    <location>
        <begin position="54"/>
        <end position="74"/>
    </location>
</feature>
<evidence type="ECO:0000256" key="5">
    <source>
        <dbReference type="SAM" id="Phobius"/>
    </source>
</evidence>
<dbReference type="InterPro" id="IPR051533">
    <property type="entry name" value="WaaL-like"/>
</dbReference>
<evidence type="ECO:0000256" key="4">
    <source>
        <dbReference type="ARBA" id="ARBA00023136"/>
    </source>
</evidence>
<gene>
    <name evidence="7" type="ORF">NQZ67_26255</name>
</gene>
<evidence type="ECO:0000313" key="7">
    <source>
        <dbReference type="EMBL" id="MCR2807395.1"/>
    </source>
</evidence>
<dbReference type="GO" id="GO:0016874">
    <property type="term" value="F:ligase activity"/>
    <property type="evidence" value="ECO:0007669"/>
    <property type="project" value="UniProtKB-KW"/>
</dbReference>
<dbReference type="EMBL" id="JANIPJ010000026">
    <property type="protein sequence ID" value="MCR2807395.1"/>
    <property type="molecule type" value="Genomic_DNA"/>
</dbReference>
<keyword evidence="3 5" id="KW-1133">Transmembrane helix</keyword>
<keyword evidence="8" id="KW-1185">Reference proteome</keyword>
<feature type="transmembrane region" description="Helical" evidence="5">
    <location>
        <begin position="205"/>
        <end position="222"/>
    </location>
</feature>
<keyword evidence="7" id="KW-0436">Ligase</keyword>
<dbReference type="RefSeq" id="WP_257451833.1">
    <property type="nucleotide sequence ID" value="NZ_JANIPJ010000026.1"/>
</dbReference>
<keyword evidence="4 5" id="KW-0472">Membrane</keyword>
<accession>A0A9X2SBV0</accession>
<name>A0A9X2SBV0_9BACL</name>
<feature type="transmembrane region" description="Helical" evidence="5">
    <location>
        <begin position="163"/>
        <end position="184"/>
    </location>
</feature>
<dbReference type="Pfam" id="PF04932">
    <property type="entry name" value="Wzy_C"/>
    <property type="match status" value="1"/>
</dbReference>
<feature type="transmembrane region" description="Helical" evidence="5">
    <location>
        <begin position="413"/>
        <end position="430"/>
    </location>
</feature>
<evidence type="ECO:0000256" key="2">
    <source>
        <dbReference type="ARBA" id="ARBA00022692"/>
    </source>
</evidence>
<feature type="transmembrane region" description="Helical" evidence="5">
    <location>
        <begin position="359"/>
        <end position="380"/>
    </location>
</feature>
<reference evidence="7" key="1">
    <citation type="submission" date="2022-08" db="EMBL/GenBank/DDBJ databases">
        <title>The genomic sequence of strain Paenibacillus sp. SCIV0701.</title>
        <authorList>
            <person name="Zhao H."/>
        </authorList>
    </citation>
    <scope>NUCLEOTIDE SEQUENCE</scope>
    <source>
        <strain evidence="7">SCIV0701</strain>
    </source>
</reference>
<feature type="transmembrane region" description="Helical" evidence="5">
    <location>
        <begin position="392"/>
        <end position="407"/>
    </location>
</feature>
<feature type="transmembrane region" description="Helical" evidence="5">
    <location>
        <begin position="234"/>
        <end position="266"/>
    </location>
</feature>
<comment type="caution">
    <text evidence="7">The sequence shown here is derived from an EMBL/GenBank/DDBJ whole genome shotgun (WGS) entry which is preliminary data.</text>
</comment>
<evidence type="ECO:0000313" key="8">
    <source>
        <dbReference type="Proteomes" id="UP001141950"/>
    </source>
</evidence>
<sequence length="444" mass="49431">MLGRKTSSTLFDFPVRQMSLIVTAIVLSTIAVFIPIPMVILVFGVFIFVSCLRFPHYLGYISVVSFAISFQKYIEISIAGMDINSFQKLGLFAMMIPIFLRDGGIRKLSAPTFVFIYLLFQSYFLSSLPLDNRGLGPMKAFIGLVIPFVFLFINWKVNVSKKIILLIMLLPMVSVLFGFLLSMANMAPFIGIEYSGAVRLQGANIAAHLAMLGFIGFVAAMIEVSRNPDKSLAFYAIAVVNFVIIVGSGTRGALIALAPFVIVYVFEHVRKFLRGRILAILPFISFLAVMVVIFFHQLNNYKVRQSTSLLSGRDEAWSYFLKGAKETPVFGKGLGSVLVGNDGTLYGGFVVPHNEYIRFYYDCGIVGATLLFVSLFLIFARVYRVQEKRIRGYYLAFILGVLIYSISDNTLSTNQFIMPLCAYLNALYIIGREKAQVGKGVVPI</sequence>
<keyword evidence="2 5" id="KW-0812">Transmembrane</keyword>
<feature type="transmembrane region" description="Helical" evidence="5">
    <location>
        <begin position="140"/>
        <end position="157"/>
    </location>
</feature>
<dbReference type="InterPro" id="IPR007016">
    <property type="entry name" value="O-antigen_ligase-rel_domated"/>
</dbReference>
<organism evidence="7 8">
    <name type="scientific">Paenibacillus soyae</name>
    <dbReference type="NCBI Taxonomy" id="2969249"/>
    <lineage>
        <taxon>Bacteria</taxon>
        <taxon>Bacillati</taxon>
        <taxon>Bacillota</taxon>
        <taxon>Bacilli</taxon>
        <taxon>Bacillales</taxon>
        <taxon>Paenibacillaceae</taxon>
        <taxon>Paenibacillus</taxon>
    </lineage>
</organism>
<feature type="domain" description="O-antigen ligase-related" evidence="6">
    <location>
        <begin position="237"/>
        <end position="372"/>
    </location>
</feature>
<dbReference type="AlphaFoldDB" id="A0A9X2SBV0"/>
<feature type="transmembrane region" description="Helical" evidence="5">
    <location>
        <begin position="20"/>
        <end position="48"/>
    </location>
</feature>
<dbReference type="GO" id="GO:0016020">
    <property type="term" value="C:membrane"/>
    <property type="evidence" value="ECO:0007669"/>
    <property type="project" value="UniProtKB-SubCell"/>
</dbReference>
<feature type="transmembrane region" description="Helical" evidence="5">
    <location>
        <begin position="278"/>
        <end position="298"/>
    </location>
</feature>
<evidence type="ECO:0000256" key="1">
    <source>
        <dbReference type="ARBA" id="ARBA00004141"/>
    </source>
</evidence>